<feature type="compositionally biased region" description="Low complexity" evidence="5">
    <location>
        <begin position="750"/>
        <end position="764"/>
    </location>
</feature>
<evidence type="ECO:0000256" key="1">
    <source>
        <dbReference type="ARBA" id="ARBA00022741"/>
    </source>
</evidence>
<feature type="region of interest" description="Disordered" evidence="5">
    <location>
        <begin position="742"/>
        <end position="888"/>
    </location>
</feature>
<dbReference type="CDD" id="cd18793">
    <property type="entry name" value="SF2_C_SNF"/>
    <property type="match status" value="1"/>
</dbReference>
<dbReference type="PROSITE" id="PS51194">
    <property type="entry name" value="HELICASE_CTER"/>
    <property type="match status" value="1"/>
</dbReference>
<evidence type="ECO:0000259" key="7">
    <source>
        <dbReference type="PROSITE" id="PS51194"/>
    </source>
</evidence>
<keyword evidence="3" id="KW-0347">Helicase</keyword>
<accession>A0ABR2YGA5</accession>
<keyword evidence="9" id="KW-1185">Reference proteome</keyword>
<feature type="compositionally biased region" description="Polar residues" evidence="5">
    <location>
        <begin position="630"/>
        <end position="649"/>
    </location>
</feature>
<sequence length="888" mass="97003">MQQSSSPQTPNAARGSQSIARTPQGSAAGLRFQQLDSQHFAVSFPYDRDVVESLKQKFWARDREWHPETKTWRFKLDKYQEVQEWALEHYAATEINLLEESAPEREIPSPHIVPEHRVESLIREYIPPDTWDRLYKFQREGVRFALRHDGRALIADDMGLGKTVQAICVAACFHADWPLMVVCPSSMMLTWLELLNDWLPPHLLPDAANLIVITSSKDVDKKLDLMYGPPSPRHIVIASYDCAQKLRGYERHFGMLICDESHALKSPTTKRTQFFAEWTAPGGSVRRLIFLTGTPLLSRPIEAFPQIDMLRPGLMGSYDDFGERYCGAKVQVAPGKMDWRGAQNLEELNGILREHLLIRRLKKDVLHELPLMQRHRRTILPDAHLLPMIEAVKKEMATLDAGAGRMSEEAYDTAKQVLLMRLYRATGPAKVKAACEHIENTLTQGRKVLVFAHHKGVLDALETAVKRMRVGEDGHTQQVGHMRIDGRSNAHARGDAVNAFQNDPNCRVALLSIRAAGAGITLHAASTVIFVELAWTPAELTQAEARAHRLGQEKEVDVQYLLAPGSADDIIWSMVHSKLRVVGNALDGHLAGTATGLQITDARRFVGWAAGGAVAAGPSDDEEDARIGTGPSSQPLLTTPETLDTRAQPSGSGRRRRRSTSPGTGGRSGATRRRLEFPRASTSPQAEEPETTLSQASNSIAGSCAGGGTLATQQTSRDPFFSDSDDVWNASARVATLDGAVPAAARQRIPSQPSQPGVGPSSQRSGGGRGLGVFANEDDDDFDAALASPEMDALLLQRSSQRQPSQPGRPSQDAAQPTQSYPQPQPSYSPYGHGPQRGTGPPSGTAAGGPSGGPAWGQHGQASAWDYPREPPAAEVVDLSGEECIELE</sequence>
<feature type="compositionally biased region" description="Polar residues" evidence="5">
    <location>
        <begin position="680"/>
        <end position="701"/>
    </location>
</feature>
<evidence type="ECO:0000259" key="6">
    <source>
        <dbReference type="PROSITE" id="PS51192"/>
    </source>
</evidence>
<reference evidence="8 9" key="1">
    <citation type="journal article" date="2024" name="Nat. Commun.">
        <title>Phylogenomics reveals the evolutionary origins of lichenization in chlorophyte algae.</title>
        <authorList>
            <person name="Puginier C."/>
            <person name="Libourel C."/>
            <person name="Otte J."/>
            <person name="Skaloud P."/>
            <person name="Haon M."/>
            <person name="Grisel S."/>
            <person name="Petersen M."/>
            <person name="Berrin J.G."/>
            <person name="Delaux P.M."/>
            <person name="Dal Grande F."/>
            <person name="Keller J."/>
        </authorList>
    </citation>
    <scope>NUCLEOTIDE SEQUENCE [LARGE SCALE GENOMIC DNA]</scope>
    <source>
        <strain evidence="8 9">SAG 216-7</strain>
    </source>
</reference>
<feature type="compositionally biased region" description="Low complexity" evidence="5">
    <location>
        <begin position="794"/>
        <end position="812"/>
    </location>
</feature>
<dbReference type="Proteomes" id="UP001491310">
    <property type="component" value="Unassembled WGS sequence"/>
</dbReference>
<evidence type="ECO:0000256" key="2">
    <source>
        <dbReference type="ARBA" id="ARBA00022801"/>
    </source>
</evidence>
<evidence type="ECO:0000313" key="8">
    <source>
        <dbReference type="EMBL" id="KAK9904757.1"/>
    </source>
</evidence>
<keyword evidence="2" id="KW-0378">Hydrolase</keyword>
<keyword evidence="1" id="KW-0547">Nucleotide-binding</keyword>
<dbReference type="Gene3D" id="3.40.50.300">
    <property type="entry name" value="P-loop containing nucleotide triphosphate hydrolases"/>
    <property type="match status" value="1"/>
</dbReference>
<dbReference type="InterPro" id="IPR014001">
    <property type="entry name" value="Helicase_ATP-bd"/>
</dbReference>
<feature type="domain" description="Helicase C-terminal" evidence="7">
    <location>
        <begin position="430"/>
        <end position="603"/>
    </location>
</feature>
<dbReference type="PANTHER" id="PTHR45766:SF3">
    <property type="entry name" value="DNA ANNEALING HELICASE AND ENDONUCLEASE ZRANB3"/>
    <property type="match status" value="1"/>
</dbReference>
<dbReference type="EMBL" id="JALJOT010000012">
    <property type="protein sequence ID" value="KAK9904757.1"/>
    <property type="molecule type" value="Genomic_DNA"/>
</dbReference>
<evidence type="ECO:0000256" key="3">
    <source>
        <dbReference type="ARBA" id="ARBA00022806"/>
    </source>
</evidence>
<protein>
    <recommendedName>
        <fullName evidence="10">P-loop containing nucleoside triphosphate hydrolase protein</fullName>
    </recommendedName>
</protein>
<proteinExistence type="predicted"/>
<gene>
    <name evidence="8" type="ORF">WJX75_001957</name>
</gene>
<dbReference type="SMART" id="SM00487">
    <property type="entry name" value="DEXDc"/>
    <property type="match status" value="1"/>
</dbReference>
<feature type="compositionally biased region" description="Gly residues" evidence="5">
    <location>
        <begin position="846"/>
        <end position="855"/>
    </location>
</feature>
<dbReference type="SUPFAM" id="SSF52540">
    <property type="entry name" value="P-loop containing nucleoside triphosphate hydrolases"/>
    <property type="match status" value="2"/>
</dbReference>
<dbReference type="InterPro" id="IPR027417">
    <property type="entry name" value="P-loop_NTPase"/>
</dbReference>
<dbReference type="Pfam" id="PF00271">
    <property type="entry name" value="Helicase_C"/>
    <property type="match status" value="1"/>
</dbReference>
<dbReference type="PANTHER" id="PTHR45766">
    <property type="entry name" value="DNA ANNEALING HELICASE AND ENDONUCLEASE ZRANB3 FAMILY MEMBER"/>
    <property type="match status" value="1"/>
</dbReference>
<dbReference type="Pfam" id="PF00176">
    <property type="entry name" value="SNF2-rel_dom"/>
    <property type="match status" value="1"/>
</dbReference>
<organism evidence="8 9">
    <name type="scientific">Coccomyxa subellipsoidea</name>
    <dbReference type="NCBI Taxonomy" id="248742"/>
    <lineage>
        <taxon>Eukaryota</taxon>
        <taxon>Viridiplantae</taxon>
        <taxon>Chlorophyta</taxon>
        <taxon>core chlorophytes</taxon>
        <taxon>Trebouxiophyceae</taxon>
        <taxon>Trebouxiophyceae incertae sedis</taxon>
        <taxon>Coccomyxaceae</taxon>
        <taxon>Coccomyxa</taxon>
    </lineage>
</organism>
<keyword evidence="4" id="KW-0067">ATP-binding</keyword>
<evidence type="ECO:0000313" key="9">
    <source>
        <dbReference type="Proteomes" id="UP001491310"/>
    </source>
</evidence>
<feature type="region of interest" description="Disordered" evidence="5">
    <location>
        <begin position="613"/>
        <end position="718"/>
    </location>
</feature>
<feature type="region of interest" description="Disordered" evidence="5">
    <location>
        <begin position="1"/>
        <end position="25"/>
    </location>
</feature>
<dbReference type="InterPro" id="IPR000330">
    <property type="entry name" value="SNF2_N"/>
</dbReference>
<dbReference type="InterPro" id="IPR001650">
    <property type="entry name" value="Helicase_C-like"/>
</dbReference>
<feature type="compositionally biased region" description="Low complexity" evidence="5">
    <location>
        <begin position="819"/>
        <end position="831"/>
    </location>
</feature>
<name>A0ABR2YGA5_9CHLO</name>
<dbReference type="Gene3D" id="3.40.50.10810">
    <property type="entry name" value="Tandem AAA-ATPase domain"/>
    <property type="match status" value="1"/>
</dbReference>
<dbReference type="SMART" id="SM00490">
    <property type="entry name" value="HELICc"/>
    <property type="match status" value="1"/>
</dbReference>
<dbReference type="InterPro" id="IPR038718">
    <property type="entry name" value="SNF2-like_sf"/>
</dbReference>
<evidence type="ECO:0008006" key="10">
    <source>
        <dbReference type="Google" id="ProtNLM"/>
    </source>
</evidence>
<dbReference type="InterPro" id="IPR049730">
    <property type="entry name" value="SNF2/RAD54-like_C"/>
</dbReference>
<evidence type="ECO:0000256" key="4">
    <source>
        <dbReference type="ARBA" id="ARBA00022840"/>
    </source>
</evidence>
<feature type="domain" description="Helicase ATP-binding" evidence="6">
    <location>
        <begin position="143"/>
        <end position="313"/>
    </location>
</feature>
<evidence type="ECO:0000256" key="5">
    <source>
        <dbReference type="SAM" id="MobiDB-lite"/>
    </source>
</evidence>
<dbReference type="PROSITE" id="PS51192">
    <property type="entry name" value="HELICASE_ATP_BIND_1"/>
    <property type="match status" value="1"/>
</dbReference>
<comment type="caution">
    <text evidence="8">The sequence shown here is derived from an EMBL/GenBank/DDBJ whole genome shotgun (WGS) entry which is preliminary data.</text>
</comment>